<proteinExistence type="predicted"/>
<keyword evidence="2" id="KW-1185">Reference proteome</keyword>
<accession>A0ABR0B473</accession>
<dbReference type="PROSITE" id="PS00697">
    <property type="entry name" value="DNA_LIGASE_A1"/>
    <property type="match status" value="1"/>
</dbReference>
<sequence>MCRGGKKTQCYYPSSKKDKIFELPIIGFLANVGKGDAGDETSVSFEWMRTINQALSDEMLHGGCSMAFHDKHASASFFFSISTDVYNKKTKTRKGCQVMRRSFSMEDRVSIDLVFFSQEEKKADGHPHSSGEGKRNGERMRLHRHGDAGYFSISSHFKKLIRKRGKSFRHKFDPSASPP</sequence>
<protein>
    <submittedName>
        <fullName evidence="1">Uncharacterized protein</fullName>
    </submittedName>
</protein>
<evidence type="ECO:0000313" key="2">
    <source>
        <dbReference type="Proteomes" id="UP001234178"/>
    </source>
</evidence>
<dbReference type="EMBL" id="JAOYFB010000040">
    <property type="protein sequence ID" value="KAK4036504.1"/>
    <property type="molecule type" value="Genomic_DNA"/>
</dbReference>
<name>A0ABR0B473_9CRUS</name>
<dbReference type="Proteomes" id="UP001234178">
    <property type="component" value="Unassembled WGS sequence"/>
</dbReference>
<reference evidence="1 2" key="1">
    <citation type="journal article" date="2023" name="Nucleic Acids Res.">
        <title>The hologenome of Daphnia magna reveals possible DNA methylation and microbiome-mediated evolution of the host genome.</title>
        <authorList>
            <person name="Chaturvedi A."/>
            <person name="Li X."/>
            <person name="Dhandapani V."/>
            <person name="Marshall H."/>
            <person name="Kissane S."/>
            <person name="Cuenca-Cambronero M."/>
            <person name="Asole G."/>
            <person name="Calvet F."/>
            <person name="Ruiz-Romero M."/>
            <person name="Marangio P."/>
            <person name="Guigo R."/>
            <person name="Rago D."/>
            <person name="Mirbahai L."/>
            <person name="Eastwood N."/>
            <person name="Colbourne J.K."/>
            <person name="Zhou J."/>
            <person name="Mallon E."/>
            <person name="Orsini L."/>
        </authorList>
    </citation>
    <scope>NUCLEOTIDE SEQUENCE [LARGE SCALE GENOMIC DNA]</scope>
    <source>
        <strain evidence="1">LRV0_1</strain>
    </source>
</reference>
<evidence type="ECO:0000313" key="1">
    <source>
        <dbReference type="EMBL" id="KAK4036504.1"/>
    </source>
</evidence>
<comment type="caution">
    <text evidence="1">The sequence shown here is derived from an EMBL/GenBank/DDBJ whole genome shotgun (WGS) entry which is preliminary data.</text>
</comment>
<organism evidence="1 2">
    <name type="scientific">Daphnia magna</name>
    <dbReference type="NCBI Taxonomy" id="35525"/>
    <lineage>
        <taxon>Eukaryota</taxon>
        <taxon>Metazoa</taxon>
        <taxon>Ecdysozoa</taxon>
        <taxon>Arthropoda</taxon>
        <taxon>Crustacea</taxon>
        <taxon>Branchiopoda</taxon>
        <taxon>Diplostraca</taxon>
        <taxon>Cladocera</taxon>
        <taxon>Anomopoda</taxon>
        <taxon>Daphniidae</taxon>
        <taxon>Daphnia</taxon>
    </lineage>
</organism>
<dbReference type="InterPro" id="IPR016059">
    <property type="entry name" value="DNA_ligase_ATP-dep_CS"/>
</dbReference>
<gene>
    <name evidence="1" type="ORF">OUZ56_028557</name>
</gene>